<dbReference type="Gene3D" id="3.10.20.90">
    <property type="entry name" value="Phosphatidylinositol 3-kinase Catalytic Subunit, Chain A, domain 1"/>
    <property type="match status" value="1"/>
</dbReference>
<comment type="catalytic activity">
    <reaction evidence="8">
        <text>L-seryl-[protein] + ATP = O-phospho-L-seryl-[protein] + ADP + H(+)</text>
        <dbReference type="Rhea" id="RHEA:17989"/>
        <dbReference type="Rhea" id="RHEA-COMP:9863"/>
        <dbReference type="Rhea" id="RHEA-COMP:11604"/>
        <dbReference type="ChEBI" id="CHEBI:15378"/>
        <dbReference type="ChEBI" id="CHEBI:29999"/>
        <dbReference type="ChEBI" id="CHEBI:30616"/>
        <dbReference type="ChEBI" id="CHEBI:83421"/>
        <dbReference type="ChEBI" id="CHEBI:456216"/>
        <dbReference type="EC" id="2.7.11.1"/>
    </reaction>
</comment>
<keyword evidence="11" id="KW-1185">Reference proteome</keyword>
<keyword evidence="2" id="KW-0723">Serine/threonine-protein kinase</keyword>
<dbReference type="PANTHER" id="PTHR13902">
    <property type="entry name" value="SERINE/THREONINE-PROTEIN KINASE WNK WITH NO LYSINE -RELATED"/>
    <property type="match status" value="1"/>
</dbReference>
<evidence type="ECO:0000256" key="1">
    <source>
        <dbReference type="ARBA" id="ARBA00012513"/>
    </source>
</evidence>
<dbReference type="EC" id="2.7.11.1" evidence="1"/>
<keyword evidence="3" id="KW-0808">Transferase</keyword>
<dbReference type="Gene3D" id="3.30.200.20">
    <property type="entry name" value="Phosphorylase Kinase, domain 1"/>
    <property type="match status" value="1"/>
</dbReference>
<dbReference type="InterPro" id="IPR050588">
    <property type="entry name" value="WNK_Ser-Thr_kinase"/>
</dbReference>
<evidence type="ECO:0000259" key="9">
    <source>
        <dbReference type="PROSITE" id="PS50011"/>
    </source>
</evidence>
<organism evidence="10 11">
    <name type="scientific">Rubus argutus</name>
    <name type="common">Southern blackberry</name>
    <dbReference type="NCBI Taxonomy" id="59490"/>
    <lineage>
        <taxon>Eukaryota</taxon>
        <taxon>Viridiplantae</taxon>
        <taxon>Streptophyta</taxon>
        <taxon>Embryophyta</taxon>
        <taxon>Tracheophyta</taxon>
        <taxon>Spermatophyta</taxon>
        <taxon>Magnoliopsida</taxon>
        <taxon>eudicotyledons</taxon>
        <taxon>Gunneridae</taxon>
        <taxon>Pentapetalae</taxon>
        <taxon>rosids</taxon>
        <taxon>fabids</taxon>
        <taxon>Rosales</taxon>
        <taxon>Rosaceae</taxon>
        <taxon>Rosoideae</taxon>
        <taxon>Rosoideae incertae sedis</taxon>
        <taxon>Rubus</taxon>
    </lineage>
</organism>
<comment type="catalytic activity">
    <reaction evidence="7">
        <text>L-threonyl-[protein] + ATP = O-phospho-L-threonyl-[protein] + ADP + H(+)</text>
        <dbReference type="Rhea" id="RHEA:46608"/>
        <dbReference type="Rhea" id="RHEA-COMP:11060"/>
        <dbReference type="Rhea" id="RHEA-COMP:11605"/>
        <dbReference type="ChEBI" id="CHEBI:15378"/>
        <dbReference type="ChEBI" id="CHEBI:30013"/>
        <dbReference type="ChEBI" id="CHEBI:30616"/>
        <dbReference type="ChEBI" id="CHEBI:61977"/>
        <dbReference type="ChEBI" id="CHEBI:456216"/>
        <dbReference type="EC" id="2.7.11.1"/>
    </reaction>
</comment>
<evidence type="ECO:0000256" key="2">
    <source>
        <dbReference type="ARBA" id="ARBA00022527"/>
    </source>
</evidence>
<dbReference type="SUPFAM" id="SSF56112">
    <property type="entry name" value="Protein kinase-like (PK-like)"/>
    <property type="match status" value="1"/>
</dbReference>
<evidence type="ECO:0000256" key="3">
    <source>
        <dbReference type="ARBA" id="ARBA00022679"/>
    </source>
</evidence>
<accession>A0AAW1WSU0</accession>
<dbReference type="InterPro" id="IPR000719">
    <property type="entry name" value="Prot_kinase_dom"/>
</dbReference>
<dbReference type="InterPro" id="IPR011009">
    <property type="entry name" value="Kinase-like_dom_sf"/>
</dbReference>
<proteinExistence type="predicted"/>
<dbReference type="GO" id="GO:0004674">
    <property type="term" value="F:protein serine/threonine kinase activity"/>
    <property type="evidence" value="ECO:0007669"/>
    <property type="project" value="UniProtKB-KW"/>
</dbReference>
<feature type="domain" description="Protein kinase" evidence="9">
    <location>
        <begin position="29"/>
        <end position="286"/>
    </location>
</feature>
<dbReference type="Pfam" id="PF00069">
    <property type="entry name" value="Pkinase"/>
    <property type="match status" value="1"/>
</dbReference>
<name>A0AAW1WSU0_RUBAR</name>
<evidence type="ECO:0000256" key="5">
    <source>
        <dbReference type="ARBA" id="ARBA00022777"/>
    </source>
</evidence>
<dbReference type="Pfam" id="PF12202">
    <property type="entry name" value="OSR1_C"/>
    <property type="match status" value="1"/>
</dbReference>
<dbReference type="InterPro" id="IPR008271">
    <property type="entry name" value="Ser/Thr_kinase_AS"/>
</dbReference>
<reference evidence="10 11" key="1">
    <citation type="journal article" date="2023" name="G3 (Bethesda)">
        <title>A chromosome-length genome assembly and annotation of blackberry (Rubus argutus, cv. 'Hillquist').</title>
        <authorList>
            <person name="Bruna T."/>
            <person name="Aryal R."/>
            <person name="Dudchenko O."/>
            <person name="Sargent D.J."/>
            <person name="Mead D."/>
            <person name="Buti M."/>
            <person name="Cavallini A."/>
            <person name="Hytonen T."/>
            <person name="Andres J."/>
            <person name="Pham M."/>
            <person name="Weisz D."/>
            <person name="Mascagni F."/>
            <person name="Usai G."/>
            <person name="Natali L."/>
            <person name="Bassil N."/>
            <person name="Fernandez G.E."/>
            <person name="Lomsadze A."/>
            <person name="Armour M."/>
            <person name="Olukolu B."/>
            <person name="Poorten T."/>
            <person name="Britton C."/>
            <person name="Davik J."/>
            <person name="Ashrafi H."/>
            <person name="Aiden E.L."/>
            <person name="Borodovsky M."/>
            <person name="Worthington M."/>
        </authorList>
    </citation>
    <scope>NUCLEOTIDE SEQUENCE [LARGE SCALE GENOMIC DNA]</scope>
    <source>
        <strain evidence="10">PI 553951</strain>
    </source>
</reference>
<comment type="caution">
    <text evidence="10">The sequence shown here is derived from an EMBL/GenBank/DDBJ whole genome shotgun (WGS) entry which is preliminary data.</text>
</comment>
<keyword evidence="4" id="KW-0547">Nucleotide-binding</keyword>
<sequence>MGYCAGLNGVKSDCGYSDFVEDDPTGRFLRSDEVLGRGAFKTVYKAFDEVEGFEVAWSQVNVEDVLQSSEQLQRLYSEVHLLKSLRHENIIKFCNWWVDDKNKTINIITELFTSGSLRQYRKKHKFVELKAIKKWARQILRGLHYLHSHNPPIIHRDLKCDNIFVNGNQGEIKIGDLGSAIVMQQPTAHSVIGTPEFMAPELYDEEYNELVDIYSFGMCMLEMVTCEYPYNECKNPAQIYKKVTNGIKPASLSKVSDPQVKQFIEKCLVPASMRLPAVELLKDPFLAIDSLKELNCEPSGSHNLIPTLVNLPQPDARPMDVDANYLKISAGSCRKSVNAMSNSSNPSVMELQRFTENNEFTLRAEKIAYNTAPLTLRIVDPHGHGKTIHFDFYLDSDTAISIAGEMAEQLDLSNADVSVIAELIDSLIMKFVPSWKPTSDSSSCGGNSSRGDQHLCQNDGTFFGCPWGSGLVKAASMISDSSAEYVITTVSDATNVKVLESDKYNFDECYKGSDGYGSSPDCMVHGQVLEKNYEAYSGDFVIMNDSAMDSAISSPHISKTFSLSSICSLSELSLTDKHQYDGLKVELDSIYMQFHLRFLELLRMKDEAIRSAKKKWIAKKKIAVN</sequence>
<evidence type="ECO:0000256" key="6">
    <source>
        <dbReference type="ARBA" id="ARBA00022840"/>
    </source>
</evidence>
<dbReference type="EMBL" id="JBEDUW010000005">
    <property type="protein sequence ID" value="KAK9926385.1"/>
    <property type="molecule type" value="Genomic_DNA"/>
</dbReference>
<dbReference type="AlphaFoldDB" id="A0AAW1WSU0"/>
<gene>
    <name evidence="10" type="ORF">M0R45_023618</name>
</gene>
<dbReference type="SMART" id="SM00220">
    <property type="entry name" value="S_TKc"/>
    <property type="match status" value="1"/>
</dbReference>
<dbReference type="GO" id="GO:0005524">
    <property type="term" value="F:ATP binding"/>
    <property type="evidence" value="ECO:0007669"/>
    <property type="project" value="UniProtKB-KW"/>
</dbReference>
<keyword evidence="6" id="KW-0067">ATP-binding</keyword>
<keyword evidence="5" id="KW-0418">Kinase</keyword>
<evidence type="ECO:0000313" key="10">
    <source>
        <dbReference type="EMBL" id="KAK9926385.1"/>
    </source>
</evidence>
<dbReference type="FunFam" id="1.10.510.10:FF:000046">
    <property type="entry name" value="probable serine/threonine-protein kinase WNK9"/>
    <property type="match status" value="1"/>
</dbReference>
<protein>
    <recommendedName>
        <fullName evidence="1">non-specific serine/threonine protein kinase</fullName>
        <ecNumber evidence="1">2.7.11.1</ecNumber>
    </recommendedName>
</protein>
<dbReference type="Proteomes" id="UP001457282">
    <property type="component" value="Unassembled WGS sequence"/>
</dbReference>
<dbReference type="FunFam" id="3.30.200.20:FF:000075">
    <property type="entry name" value="Probable serine/threonine-protein kinase WNK1"/>
    <property type="match status" value="1"/>
</dbReference>
<evidence type="ECO:0000313" key="11">
    <source>
        <dbReference type="Proteomes" id="UP001457282"/>
    </source>
</evidence>
<evidence type="ECO:0000256" key="4">
    <source>
        <dbReference type="ARBA" id="ARBA00022741"/>
    </source>
</evidence>
<dbReference type="PROSITE" id="PS50011">
    <property type="entry name" value="PROTEIN_KINASE_DOM"/>
    <property type="match status" value="1"/>
</dbReference>
<dbReference type="Gene3D" id="1.10.510.10">
    <property type="entry name" value="Transferase(Phosphotransferase) domain 1"/>
    <property type="match status" value="1"/>
</dbReference>
<evidence type="ECO:0000256" key="7">
    <source>
        <dbReference type="ARBA" id="ARBA00047899"/>
    </source>
</evidence>
<evidence type="ECO:0000256" key="8">
    <source>
        <dbReference type="ARBA" id="ARBA00048679"/>
    </source>
</evidence>
<dbReference type="InterPro" id="IPR024678">
    <property type="entry name" value="Kinase_OSR1/WNK_CCT"/>
</dbReference>
<dbReference type="CDD" id="cd13983">
    <property type="entry name" value="STKc_WNK"/>
    <property type="match status" value="1"/>
</dbReference>
<dbReference type="PROSITE" id="PS00108">
    <property type="entry name" value="PROTEIN_KINASE_ST"/>
    <property type="match status" value="1"/>
</dbReference>